<dbReference type="PIR" id="H71057">
    <property type="entry name" value="H71057"/>
</dbReference>
<protein>
    <submittedName>
        <fullName evidence="1">Uncharacterized protein</fullName>
    </submittedName>
</protein>
<organism evidence="1 2">
    <name type="scientific">Pyrococcus horikoshii (strain ATCC 700860 / DSM 12428 / JCM 9974 / NBRC 100139 / OT-3)</name>
    <dbReference type="NCBI Taxonomy" id="70601"/>
    <lineage>
        <taxon>Archaea</taxon>
        <taxon>Methanobacteriati</taxon>
        <taxon>Methanobacteriota</taxon>
        <taxon>Thermococci</taxon>
        <taxon>Thermococcales</taxon>
        <taxon>Thermococcaceae</taxon>
        <taxon>Pyrococcus</taxon>
    </lineage>
</organism>
<keyword evidence="2" id="KW-1185">Reference proteome</keyword>
<dbReference type="EMBL" id="BA000001">
    <property type="protein sequence ID" value="BAA30258.1"/>
    <property type="molecule type" value="Genomic_DNA"/>
</dbReference>
<evidence type="ECO:0000313" key="2">
    <source>
        <dbReference type="Proteomes" id="UP000000752"/>
    </source>
</evidence>
<dbReference type="AlphaFoldDB" id="O58876"/>
<sequence length="165" mass="17529">MVLNSLAAFIVNFLASSSPYSKESTPLVFPSSPKRADISPKLPFSTSTPLLKISRETLVLNLVAPAPTGSSTIGFPNSFAISVAFTIDLLHPESRVPIFMTTASASLIISSSSSSAWAITGEAPNASKAFAVVFITTKFVMLWTRGLLSLTLLRASMMNFILTAP</sequence>
<dbReference type="KEGG" id="pho:PH1158"/>
<proteinExistence type="predicted"/>
<gene>
    <name evidence="1" type="ordered locus">PH1158</name>
</gene>
<reference evidence="1 2" key="1">
    <citation type="journal article" date="1998" name="DNA Res.">
        <title>Complete sequence and gene organization of the genome of a hyper-thermophilic archaebacterium, Pyrococcus horikoshii OT3.</title>
        <authorList>
            <person name="Kawarabayasi Y."/>
            <person name="Sawada M."/>
            <person name="Horikawa H."/>
            <person name="Haikawa Y."/>
            <person name="Hino Y."/>
            <person name="Yamamoto S."/>
            <person name="Sekine M."/>
            <person name="Baba S."/>
            <person name="Kosugi H."/>
            <person name="Hosoyama A."/>
            <person name="Nagai Y."/>
            <person name="Sakai M."/>
            <person name="Ogura K."/>
            <person name="Otuka R."/>
            <person name="Nakazawa H."/>
            <person name="Takamiya M."/>
            <person name="Ohfuku Y."/>
            <person name="Funahashi T."/>
            <person name="Tanaka T."/>
            <person name="Kudoh Y."/>
            <person name="Yamazaki J."/>
            <person name="Kushida N."/>
            <person name="Oguchi A."/>
            <person name="Aoki K."/>
            <person name="Nakamura Y."/>
            <person name="Robb T.F."/>
            <person name="Horikoshi K."/>
            <person name="Masuchi Y."/>
            <person name="Shizuya H."/>
            <person name="Kikuchi H."/>
        </authorList>
    </citation>
    <scope>NUCLEOTIDE SEQUENCE [LARGE SCALE GENOMIC DNA]</scope>
    <source>
        <strain evidence="2">ATCC 700860 / DSM 12428 / JCM 9974 / NBRC 100139 / OT-3</strain>
    </source>
</reference>
<evidence type="ECO:0000313" key="1">
    <source>
        <dbReference type="EMBL" id="BAA30258.1"/>
    </source>
</evidence>
<accession>O58876</accession>
<name>O58876_PYRHO</name>
<dbReference type="Proteomes" id="UP000000752">
    <property type="component" value="Chromosome"/>
</dbReference>
<dbReference type="EnsemblBacteria" id="BAA30258">
    <property type="protein sequence ID" value="BAA30258"/>
    <property type="gene ID" value="BAA30258"/>
</dbReference>